<feature type="domain" description="HTH marR-type" evidence="4">
    <location>
        <begin position="3"/>
        <end position="139"/>
    </location>
</feature>
<organism evidence="5 6">
    <name type="scientific">Sedimentibacter hydroxybenzoicus DSM 7310</name>
    <dbReference type="NCBI Taxonomy" id="1123245"/>
    <lineage>
        <taxon>Bacteria</taxon>
        <taxon>Bacillati</taxon>
        <taxon>Bacillota</taxon>
        <taxon>Tissierellia</taxon>
        <taxon>Sedimentibacter</taxon>
    </lineage>
</organism>
<dbReference type="PANTHER" id="PTHR42756">
    <property type="entry name" value="TRANSCRIPTIONAL REGULATOR, MARR"/>
    <property type="match status" value="1"/>
</dbReference>
<dbReference type="PROSITE" id="PS50995">
    <property type="entry name" value="HTH_MARR_2"/>
    <property type="match status" value="1"/>
</dbReference>
<evidence type="ECO:0000259" key="4">
    <source>
        <dbReference type="PROSITE" id="PS50995"/>
    </source>
</evidence>
<keyword evidence="3" id="KW-0804">Transcription</keyword>
<dbReference type="GO" id="GO:0003677">
    <property type="term" value="F:DNA binding"/>
    <property type="evidence" value="ECO:0007669"/>
    <property type="project" value="UniProtKB-KW"/>
</dbReference>
<dbReference type="GO" id="GO:0003700">
    <property type="term" value="F:DNA-binding transcription factor activity"/>
    <property type="evidence" value="ECO:0007669"/>
    <property type="project" value="InterPro"/>
</dbReference>
<comment type="caution">
    <text evidence="5">The sequence shown here is derived from an EMBL/GenBank/DDBJ whole genome shotgun (WGS) entry which is preliminary data.</text>
</comment>
<dbReference type="Gene3D" id="1.10.10.10">
    <property type="entry name" value="Winged helix-like DNA-binding domain superfamily/Winged helix DNA-binding domain"/>
    <property type="match status" value="1"/>
</dbReference>
<dbReference type="PRINTS" id="PR00598">
    <property type="entry name" value="HTHMARR"/>
</dbReference>
<dbReference type="SMART" id="SM00347">
    <property type="entry name" value="HTH_MARR"/>
    <property type="match status" value="1"/>
</dbReference>
<dbReference type="Pfam" id="PF12802">
    <property type="entry name" value="MarR_2"/>
    <property type="match status" value="1"/>
</dbReference>
<dbReference type="PANTHER" id="PTHR42756:SF1">
    <property type="entry name" value="TRANSCRIPTIONAL REPRESSOR OF EMRAB OPERON"/>
    <property type="match status" value="1"/>
</dbReference>
<keyword evidence="1" id="KW-0805">Transcription regulation</keyword>
<name>A0A974GXJ7_SEDHY</name>
<reference evidence="5" key="1">
    <citation type="submission" date="2020-07" db="EMBL/GenBank/DDBJ databases">
        <title>Genomic analysis of a strain of Sedimentibacter Hydroxybenzoicus DSM7310.</title>
        <authorList>
            <person name="Ma S."/>
        </authorList>
    </citation>
    <scope>NUCLEOTIDE SEQUENCE</scope>
    <source>
        <strain evidence="5">DSM 7310</strain>
    </source>
</reference>
<evidence type="ECO:0000313" key="5">
    <source>
        <dbReference type="EMBL" id="NYB75276.1"/>
    </source>
</evidence>
<keyword evidence="2" id="KW-0238">DNA-binding</keyword>
<dbReference type="InterPro" id="IPR036390">
    <property type="entry name" value="WH_DNA-bd_sf"/>
</dbReference>
<dbReference type="Proteomes" id="UP000611629">
    <property type="component" value="Unassembled WGS sequence"/>
</dbReference>
<dbReference type="InterPro" id="IPR036388">
    <property type="entry name" value="WH-like_DNA-bd_sf"/>
</dbReference>
<dbReference type="EMBL" id="JACBNQ010000019">
    <property type="protein sequence ID" value="NYB75276.1"/>
    <property type="molecule type" value="Genomic_DNA"/>
</dbReference>
<accession>A0A974GXJ7</accession>
<dbReference type="RefSeq" id="WP_179238978.1">
    <property type="nucleotide sequence ID" value="NZ_JACBNQ010000019.1"/>
</dbReference>
<dbReference type="SUPFAM" id="SSF46785">
    <property type="entry name" value="Winged helix' DNA-binding domain"/>
    <property type="match status" value="1"/>
</dbReference>
<evidence type="ECO:0000313" key="6">
    <source>
        <dbReference type="Proteomes" id="UP000611629"/>
    </source>
</evidence>
<gene>
    <name evidence="5" type="ORF">HZF24_14105</name>
</gene>
<evidence type="ECO:0000256" key="3">
    <source>
        <dbReference type="ARBA" id="ARBA00023163"/>
    </source>
</evidence>
<sequence>MNDKYIIYFISRTRKKMLKFLERKLTEHNMNDIITSHGNILTALYNNGGKLAMNKIAKLIGKDKSTVTPLINKLLQLGYIEKIQDETDKRITYIVLSEQGHQLKPKFDAISTQIYETAYKGFTKEEKETFLRLLKKLNMNFTELPDA</sequence>
<evidence type="ECO:0000256" key="2">
    <source>
        <dbReference type="ARBA" id="ARBA00023125"/>
    </source>
</evidence>
<dbReference type="AlphaFoldDB" id="A0A974GXJ7"/>
<evidence type="ECO:0000256" key="1">
    <source>
        <dbReference type="ARBA" id="ARBA00023015"/>
    </source>
</evidence>
<proteinExistence type="predicted"/>
<protein>
    <submittedName>
        <fullName evidence="5">MarR family transcriptional regulator</fullName>
    </submittedName>
</protein>
<keyword evidence="6" id="KW-1185">Reference proteome</keyword>
<dbReference type="InterPro" id="IPR000835">
    <property type="entry name" value="HTH_MarR-typ"/>
</dbReference>